<name>A0ABN8MI95_9CNID</name>
<keyword evidence="3" id="KW-1185">Reference proteome</keyword>
<keyword evidence="1" id="KW-1133">Transmembrane helix</keyword>
<reference evidence="2 3" key="1">
    <citation type="submission" date="2022-05" db="EMBL/GenBank/DDBJ databases">
        <authorList>
            <consortium name="Genoscope - CEA"/>
            <person name="William W."/>
        </authorList>
    </citation>
    <scope>NUCLEOTIDE SEQUENCE [LARGE SCALE GENOMIC DNA]</scope>
</reference>
<sequence length="64" mass="7550">MELTQRNTNHVDSYMWYRCPVCHRKKSLRNGSFFGEFPTLSMGKILLCIYLWSVRELCTTAANM</sequence>
<dbReference type="EMBL" id="CALNXI010000570">
    <property type="protein sequence ID" value="CAH3029411.1"/>
    <property type="molecule type" value="Genomic_DNA"/>
</dbReference>
<keyword evidence="1" id="KW-0812">Transmembrane</keyword>
<evidence type="ECO:0000313" key="2">
    <source>
        <dbReference type="EMBL" id="CAH3029411.1"/>
    </source>
</evidence>
<keyword evidence="1" id="KW-0472">Membrane</keyword>
<proteinExistence type="predicted"/>
<organism evidence="2 3">
    <name type="scientific">Porites evermanni</name>
    <dbReference type="NCBI Taxonomy" id="104178"/>
    <lineage>
        <taxon>Eukaryota</taxon>
        <taxon>Metazoa</taxon>
        <taxon>Cnidaria</taxon>
        <taxon>Anthozoa</taxon>
        <taxon>Hexacorallia</taxon>
        <taxon>Scleractinia</taxon>
        <taxon>Fungiina</taxon>
        <taxon>Poritidae</taxon>
        <taxon>Porites</taxon>
    </lineage>
</organism>
<dbReference type="Proteomes" id="UP001159427">
    <property type="component" value="Unassembled WGS sequence"/>
</dbReference>
<protein>
    <submittedName>
        <fullName evidence="2">Uncharacterized protein</fullName>
    </submittedName>
</protein>
<accession>A0ABN8MI95</accession>
<evidence type="ECO:0000313" key="3">
    <source>
        <dbReference type="Proteomes" id="UP001159427"/>
    </source>
</evidence>
<gene>
    <name evidence="2" type="ORF">PEVE_00036130</name>
</gene>
<evidence type="ECO:0000256" key="1">
    <source>
        <dbReference type="SAM" id="Phobius"/>
    </source>
</evidence>
<comment type="caution">
    <text evidence="2">The sequence shown here is derived from an EMBL/GenBank/DDBJ whole genome shotgun (WGS) entry which is preliminary data.</text>
</comment>
<feature type="transmembrane region" description="Helical" evidence="1">
    <location>
        <begin position="33"/>
        <end position="52"/>
    </location>
</feature>